<dbReference type="AlphaFoldDB" id="A0A9P3UWN2"/>
<dbReference type="Gene3D" id="1.10.1740.120">
    <property type="match status" value="1"/>
</dbReference>
<evidence type="ECO:0000313" key="3">
    <source>
        <dbReference type="Proteomes" id="UP001063166"/>
    </source>
</evidence>
<name>A0A9P3UWN2_LYOSH</name>
<feature type="signal peptide" evidence="1">
    <location>
        <begin position="1"/>
        <end position="20"/>
    </location>
</feature>
<evidence type="ECO:0008006" key="4">
    <source>
        <dbReference type="Google" id="ProtNLM"/>
    </source>
</evidence>
<proteinExistence type="predicted"/>
<accession>A0A9P3UWN2</accession>
<evidence type="ECO:0000256" key="1">
    <source>
        <dbReference type="SAM" id="SignalP"/>
    </source>
</evidence>
<feature type="chain" id="PRO_5040410133" description="Fungal calcium binding protein domain-containing protein" evidence="1">
    <location>
        <begin position="21"/>
        <end position="107"/>
    </location>
</feature>
<gene>
    <name evidence="2" type="ORF">LshimejAT787_2100410</name>
</gene>
<dbReference type="EMBL" id="BRPK01000021">
    <property type="protein sequence ID" value="GLB45281.1"/>
    <property type="molecule type" value="Genomic_DNA"/>
</dbReference>
<protein>
    <recommendedName>
        <fullName evidence="4">Fungal calcium binding protein domain-containing protein</fullName>
    </recommendedName>
</protein>
<evidence type="ECO:0000313" key="2">
    <source>
        <dbReference type="EMBL" id="GLB45281.1"/>
    </source>
</evidence>
<dbReference type="OrthoDB" id="3036244at2759"/>
<organism evidence="2 3">
    <name type="scientific">Lyophyllum shimeji</name>
    <name type="common">Hon-shimeji</name>
    <name type="synonym">Tricholoma shimeji</name>
    <dbReference type="NCBI Taxonomy" id="47721"/>
    <lineage>
        <taxon>Eukaryota</taxon>
        <taxon>Fungi</taxon>
        <taxon>Dikarya</taxon>
        <taxon>Basidiomycota</taxon>
        <taxon>Agaricomycotina</taxon>
        <taxon>Agaricomycetes</taxon>
        <taxon>Agaricomycetidae</taxon>
        <taxon>Agaricales</taxon>
        <taxon>Tricholomatineae</taxon>
        <taxon>Lyophyllaceae</taxon>
        <taxon>Lyophyllum</taxon>
    </lineage>
</organism>
<sequence>MRFTLSFALGLVAMIHAAVALPASRILFTRGNCKVGGCLAALGPAAVSCVGAAVKVGVDTIADASCVANVINQSVHVPPDCQPCLQHLNLKSKIKTAVEKVEHKLHN</sequence>
<comment type="caution">
    <text evidence="2">The sequence shown here is derived from an EMBL/GenBank/DDBJ whole genome shotgun (WGS) entry which is preliminary data.</text>
</comment>
<reference evidence="2" key="1">
    <citation type="submission" date="2022-07" db="EMBL/GenBank/DDBJ databases">
        <title>The genome of Lyophyllum shimeji provides insight into the initial evolution of ectomycorrhizal fungal genome.</title>
        <authorList>
            <person name="Kobayashi Y."/>
            <person name="Shibata T."/>
            <person name="Hirakawa H."/>
            <person name="Shigenobu S."/>
            <person name="Nishiyama T."/>
            <person name="Yamada A."/>
            <person name="Hasebe M."/>
            <person name="Kawaguchi M."/>
        </authorList>
    </citation>
    <scope>NUCLEOTIDE SEQUENCE</scope>
    <source>
        <strain evidence="2">AT787</strain>
    </source>
</reference>
<keyword evidence="1" id="KW-0732">Signal</keyword>
<keyword evidence="3" id="KW-1185">Reference proteome</keyword>
<dbReference type="Proteomes" id="UP001063166">
    <property type="component" value="Unassembled WGS sequence"/>
</dbReference>